<proteinExistence type="predicted"/>
<feature type="transmembrane region" description="Helical" evidence="1">
    <location>
        <begin position="642"/>
        <end position="662"/>
    </location>
</feature>
<dbReference type="EMBL" id="JACJSV010000070">
    <property type="protein sequence ID" value="MBD2602206.1"/>
    <property type="molecule type" value="Genomic_DNA"/>
</dbReference>
<feature type="transmembrane region" description="Helical" evidence="1">
    <location>
        <begin position="1070"/>
        <end position="1090"/>
    </location>
</feature>
<feature type="transmembrane region" description="Helical" evidence="1">
    <location>
        <begin position="877"/>
        <end position="903"/>
    </location>
</feature>
<accession>A0ABR8GGA3</accession>
<feature type="transmembrane region" description="Helical" evidence="1">
    <location>
        <begin position="1044"/>
        <end position="1064"/>
    </location>
</feature>
<feature type="transmembrane region" description="Helical" evidence="1">
    <location>
        <begin position="1007"/>
        <end position="1023"/>
    </location>
</feature>
<keyword evidence="1" id="KW-0472">Membrane</keyword>
<evidence type="ECO:0000313" key="3">
    <source>
        <dbReference type="Proteomes" id="UP000648873"/>
    </source>
</evidence>
<dbReference type="Proteomes" id="UP000648873">
    <property type="component" value="Unassembled WGS sequence"/>
</dbReference>
<evidence type="ECO:0000313" key="2">
    <source>
        <dbReference type="EMBL" id="MBD2602206.1"/>
    </source>
</evidence>
<dbReference type="SUPFAM" id="SSF69322">
    <property type="entry name" value="Tricorn protease domain 2"/>
    <property type="match status" value="1"/>
</dbReference>
<gene>
    <name evidence="2" type="ORF">H6G40_18745</name>
</gene>
<keyword evidence="1" id="KW-1133">Transmembrane helix</keyword>
<keyword evidence="1" id="KW-0812">Transmembrane</keyword>
<dbReference type="InterPro" id="IPR021503">
    <property type="entry name" value="DUF3110"/>
</dbReference>
<feature type="transmembrane region" description="Helical" evidence="1">
    <location>
        <begin position="1110"/>
        <end position="1129"/>
    </location>
</feature>
<dbReference type="Pfam" id="PF11360">
    <property type="entry name" value="DUF3110"/>
    <property type="match status" value="1"/>
</dbReference>
<feature type="transmembrane region" description="Helical" evidence="1">
    <location>
        <begin position="923"/>
        <end position="944"/>
    </location>
</feature>
<sequence>MASVGFDFNYKIAITLDGAWVLFRQDPNLLIVADSVTGQQFNTLKLSPFKYRRKNIAISAVAKSVNQLWLIFVYEDNTFDEWFLAQIFAENTEKQPNPPFIYRSVSQNGQWALRETKRRCFQLHDLKANEITSLGYSLLPKIEENDQYFWKKIILSNDARFLVTSKFKNDSYEDADLSHGLRLINLQTQDATPLLLNYQSEIENINTFSISEDSQTLLVGIKQGNIASYRLRDSQKFGEFHILQSTITFIFQKFIEGNLITIAGSYNGEVLALAKYPIYFKLENLATLAFLTPDNKHLIIGELLGDSLTKEQYNLFEIIESQDNLEQNQVTLPSKEIAESEKEKAKDYYVLTANVGTEHEGIHTLRQDGKPTILLFESFENASFFNQHCLQEQGLFNLTAEKNTKIVIENFCKSSSYSWEIIPEGKNILIEKELHYWGIARQPLKPMGIMYGPGWTVQRFYIDEQLFFERDTYLEESSWTSLFPMTFAPSEEIWKTDLKGYTLFIPPSKHICYKIKLTVSPLIVKDDDWRSYIHYNVAFEDVPSKGKKDFVYRHKTDQEFESQLLAFLDFQEKLFGQNNEQLIETLDKLIEVYEAQGKDDKKVEEIIQRKLELDKLYEPQQIILSSEGSTTNTFRYFRIYRISLNFLILLLNIDYLAAILLLEEKSYTIAVSQRSYIDLRLSPDKIVNPQLLNNNINKISDFNKLNAIQQINDILAQIITNVQLTIEPDINTFQLLKKTWNDIKLLFHNFDFQEDSQYLIHKIKTSQLSRQLKKFLKNPNNISHPAILVTFIIPVILLFIIGQDNNFSFTFTEIILTQNPLLLLRELISFFCFSFFTIVVLGSLAITPILIISKLFNIDIITSYFTNKLSEREQKWLIFPTITFIPLYFLTFLIITISAIFVGISLTKEIAIDWTMKLATQPYWLIIISIGFLTWLGDLGEWILRKQRYRLSNTAAAIVGAIFINLLGNYLNQIFGKHFDPNSLLFNSSLAALGGYGGTTQDRKNKNFIGALGAALASVYFINKYPLQVFSLITPSIEALSEKILYLIGLLIGILSGGFIGGFVGLLIGFFLATLFAFATFYFSFGVYHLAQQVMNDFQERGYSKTFTSIILMIITLFGSAFGLILSLIF</sequence>
<organism evidence="2 3">
    <name type="scientific">Microcystis viridis FACHB-1342</name>
    <dbReference type="NCBI Taxonomy" id="2692900"/>
    <lineage>
        <taxon>Bacteria</taxon>
        <taxon>Bacillati</taxon>
        <taxon>Cyanobacteriota</taxon>
        <taxon>Cyanophyceae</taxon>
        <taxon>Oscillatoriophycideae</taxon>
        <taxon>Chroococcales</taxon>
        <taxon>Microcystaceae</taxon>
        <taxon>Microcystis</taxon>
    </lineage>
</organism>
<dbReference type="RefSeq" id="WP_002732893.1">
    <property type="nucleotide sequence ID" value="NZ_JACJSV010000070.1"/>
</dbReference>
<keyword evidence="3" id="KW-1185">Reference proteome</keyword>
<name>A0ABR8GGA3_MICVR</name>
<reference evidence="2 3" key="1">
    <citation type="journal article" date="2020" name="ISME J.">
        <title>Comparative genomics reveals insights into cyanobacterial evolution and habitat adaptation.</title>
        <authorList>
            <person name="Chen M.Y."/>
            <person name="Teng W.K."/>
            <person name="Zhao L."/>
            <person name="Hu C.X."/>
            <person name="Zhou Y.K."/>
            <person name="Han B.P."/>
            <person name="Song L.R."/>
            <person name="Shu W.S."/>
        </authorList>
    </citation>
    <scope>NUCLEOTIDE SEQUENCE [LARGE SCALE GENOMIC DNA]</scope>
    <source>
        <strain evidence="2 3">FACHB-1342</strain>
    </source>
</reference>
<feature type="transmembrane region" description="Helical" evidence="1">
    <location>
        <begin position="827"/>
        <end position="856"/>
    </location>
</feature>
<feature type="transmembrane region" description="Helical" evidence="1">
    <location>
        <begin position="782"/>
        <end position="801"/>
    </location>
</feature>
<evidence type="ECO:0000256" key="1">
    <source>
        <dbReference type="SAM" id="Phobius"/>
    </source>
</evidence>
<protein>
    <submittedName>
        <fullName evidence="2">DUF3110 domain-containing protein</fullName>
    </submittedName>
</protein>
<comment type="caution">
    <text evidence="2">The sequence shown here is derived from an EMBL/GenBank/DDBJ whole genome shotgun (WGS) entry which is preliminary data.</text>
</comment>